<evidence type="ECO:0000256" key="5">
    <source>
        <dbReference type="ARBA" id="ARBA00022729"/>
    </source>
</evidence>
<keyword evidence="11" id="KW-1185">Reference proteome</keyword>
<feature type="domain" description="Alpha-type protein kinase" evidence="9">
    <location>
        <begin position="423"/>
        <end position="647"/>
    </location>
</feature>
<sequence>MTKTPISILDIEDGWAGVDTWENPGILAEAEALEAEDYVREFEQQLEEAEKSFSEHVASAKDRMEEMDELIKKAELSTATKKEMERMEKLDEEIKRLNVDLAASRSAVKAYKEELVKSRSKTKTYALMKTAKEHEIKDVIHFVREAETVDLAFLLDCTGSMTSLIEATKSSMKDVVRKVTRTNAGLQLRVAVVGYRDIGDTNHFEILDFTPSVDVFERFVSSLEAQGGGGDATEDIAGAFQKANTLSWQQTSRITFLIADYPCHGSKYYNQEQWFDGWDDRPEGTPGISIETEMRKLMHLGGQAGMQLHFGRITPLCDTMISVFAREGLRFEVCDLKDPSNLSSSVSSSVRKSISKSVTVSKSKSKSKTGEGDDLLEEGEVTTKEYTIVEAKPSADEWKSLVANPVSVLCNKPISSVNDLKAPLHFGLVRWGKSESTKTIETKMFMRLAKDPFAEGEMRLAHYGKIGQDKAALASNKGDKVLKSFKKTRKPSSQRNSYLAQMEVSTISQFLAEEYNKTNRPPHCAEIHFLSVNVVEAEGGEWFCAEDELPCAGSDFMKYSNNTGYWNEDEINQSLLLFTQFTFEKTKGFLMVTDLQGVRNGNQYVLTDPAILCKDNTRFGGTNLGCKLMDKCMTSTQTMLEENGWDD</sequence>
<dbReference type="InterPro" id="IPR002035">
    <property type="entry name" value="VWF_A"/>
</dbReference>
<evidence type="ECO:0000259" key="8">
    <source>
        <dbReference type="PROSITE" id="PS50234"/>
    </source>
</evidence>
<dbReference type="CDD" id="cd00198">
    <property type="entry name" value="vWFA"/>
    <property type="match status" value="1"/>
</dbReference>
<feature type="coiled-coil region" evidence="7">
    <location>
        <begin position="32"/>
        <end position="114"/>
    </location>
</feature>
<dbReference type="EMBL" id="CAICTM010000903">
    <property type="protein sequence ID" value="CAB9518087.1"/>
    <property type="molecule type" value="Genomic_DNA"/>
</dbReference>
<keyword evidence="3" id="KW-0723">Serine/threonine-protein kinase</keyword>
<protein>
    <submittedName>
        <fullName evidence="10">Protein kinase vwkA</fullName>
    </submittedName>
</protein>
<evidence type="ECO:0000256" key="7">
    <source>
        <dbReference type="SAM" id="Coils"/>
    </source>
</evidence>
<dbReference type="PROSITE" id="PS50234">
    <property type="entry name" value="VWFA"/>
    <property type="match status" value="1"/>
</dbReference>
<organism evidence="10 11">
    <name type="scientific">Seminavis robusta</name>
    <dbReference type="NCBI Taxonomy" id="568900"/>
    <lineage>
        <taxon>Eukaryota</taxon>
        <taxon>Sar</taxon>
        <taxon>Stramenopiles</taxon>
        <taxon>Ochrophyta</taxon>
        <taxon>Bacillariophyta</taxon>
        <taxon>Bacillariophyceae</taxon>
        <taxon>Bacillariophycidae</taxon>
        <taxon>Naviculales</taxon>
        <taxon>Naviculaceae</taxon>
        <taxon>Seminavis</taxon>
    </lineage>
</organism>
<evidence type="ECO:0000313" key="10">
    <source>
        <dbReference type="EMBL" id="CAB9518087.1"/>
    </source>
</evidence>
<dbReference type="AlphaFoldDB" id="A0A9N8EBJ2"/>
<dbReference type="GO" id="GO:0005524">
    <property type="term" value="F:ATP binding"/>
    <property type="evidence" value="ECO:0007669"/>
    <property type="project" value="InterPro"/>
</dbReference>
<keyword evidence="4" id="KW-0808">Transferase</keyword>
<comment type="subcellular location">
    <subcellularLocation>
        <location evidence="1">Secreted</location>
    </subcellularLocation>
</comment>
<keyword evidence="6 10" id="KW-0418">Kinase</keyword>
<dbReference type="InterPro" id="IPR011009">
    <property type="entry name" value="Kinase-like_dom_sf"/>
</dbReference>
<proteinExistence type="predicted"/>
<keyword evidence="7" id="KW-0175">Coiled coil</keyword>
<dbReference type="OrthoDB" id="41717at2759"/>
<evidence type="ECO:0000256" key="2">
    <source>
        <dbReference type="ARBA" id="ARBA00022525"/>
    </source>
</evidence>
<keyword evidence="5" id="KW-0732">Signal</keyword>
<dbReference type="Pfam" id="PF02816">
    <property type="entry name" value="Alpha_kinase"/>
    <property type="match status" value="1"/>
</dbReference>
<dbReference type="Gene3D" id="3.20.200.10">
    <property type="entry name" value="MHCK/EF2 kinase"/>
    <property type="match status" value="1"/>
</dbReference>
<dbReference type="InterPro" id="IPR052969">
    <property type="entry name" value="Thr-specific_kinase-like"/>
</dbReference>
<dbReference type="Pfam" id="PF25106">
    <property type="entry name" value="VWA_4"/>
    <property type="match status" value="1"/>
</dbReference>
<dbReference type="InterPro" id="IPR004166">
    <property type="entry name" value="a-kinase_dom"/>
</dbReference>
<dbReference type="PANTHER" id="PTHR47763">
    <property type="entry name" value="ALPHA-PROTEIN KINASE VWKA"/>
    <property type="match status" value="1"/>
</dbReference>
<dbReference type="SUPFAM" id="SSF56112">
    <property type="entry name" value="Protein kinase-like (PK-like)"/>
    <property type="match status" value="1"/>
</dbReference>
<feature type="domain" description="VWFA" evidence="8">
    <location>
        <begin position="150"/>
        <end position="230"/>
    </location>
</feature>
<keyword evidence="2" id="KW-0964">Secreted</keyword>
<reference evidence="10" key="1">
    <citation type="submission" date="2020-06" db="EMBL/GenBank/DDBJ databases">
        <authorList>
            <consortium name="Plant Systems Biology data submission"/>
        </authorList>
    </citation>
    <scope>NUCLEOTIDE SEQUENCE</scope>
    <source>
        <strain evidence="10">D6</strain>
    </source>
</reference>
<dbReference type="InterPro" id="IPR056861">
    <property type="entry name" value="HMCN1-like_VWA"/>
</dbReference>
<name>A0A9N8EBJ2_9STRA</name>
<evidence type="ECO:0000259" key="9">
    <source>
        <dbReference type="PROSITE" id="PS51158"/>
    </source>
</evidence>
<gene>
    <name evidence="10" type="ORF">SEMRO_905_G218510.1</name>
</gene>
<dbReference type="PANTHER" id="PTHR47763:SF4">
    <property type="entry name" value="ALPHA-PROTEIN KINASE VWKA"/>
    <property type="match status" value="1"/>
</dbReference>
<evidence type="ECO:0000256" key="4">
    <source>
        <dbReference type="ARBA" id="ARBA00022679"/>
    </source>
</evidence>
<evidence type="ECO:0000256" key="1">
    <source>
        <dbReference type="ARBA" id="ARBA00004613"/>
    </source>
</evidence>
<dbReference type="InterPro" id="IPR036465">
    <property type="entry name" value="vWFA_dom_sf"/>
</dbReference>
<dbReference type="GO" id="GO:0004674">
    <property type="term" value="F:protein serine/threonine kinase activity"/>
    <property type="evidence" value="ECO:0007669"/>
    <property type="project" value="UniProtKB-KW"/>
</dbReference>
<dbReference type="SUPFAM" id="SSF53300">
    <property type="entry name" value="vWA-like"/>
    <property type="match status" value="1"/>
</dbReference>
<dbReference type="Gene3D" id="3.30.200.20">
    <property type="entry name" value="Phosphorylase Kinase, domain 1"/>
    <property type="match status" value="1"/>
</dbReference>
<dbReference type="SMART" id="SM00811">
    <property type="entry name" value="Alpha_kinase"/>
    <property type="match status" value="1"/>
</dbReference>
<dbReference type="Proteomes" id="UP001153069">
    <property type="component" value="Unassembled WGS sequence"/>
</dbReference>
<comment type="caution">
    <text evidence="10">The sequence shown here is derived from an EMBL/GenBank/DDBJ whole genome shotgun (WGS) entry which is preliminary data.</text>
</comment>
<accession>A0A9N8EBJ2</accession>
<evidence type="ECO:0000313" key="11">
    <source>
        <dbReference type="Proteomes" id="UP001153069"/>
    </source>
</evidence>
<dbReference type="Gene3D" id="3.40.50.410">
    <property type="entry name" value="von Willebrand factor, type A domain"/>
    <property type="match status" value="1"/>
</dbReference>
<evidence type="ECO:0000256" key="6">
    <source>
        <dbReference type="ARBA" id="ARBA00022777"/>
    </source>
</evidence>
<dbReference type="PROSITE" id="PS51158">
    <property type="entry name" value="ALPHA_KINASE"/>
    <property type="match status" value="1"/>
</dbReference>
<evidence type="ECO:0000256" key="3">
    <source>
        <dbReference type="ARBA" id="ARBA00022527"/>
    </source>
</evidence>